<dbReference type="InterPro" id="IPR039808">
    <property type="entry name" value="Cadherin"/>
</dbReference>
<accession>Q4SYR3</accession>
<name>Q4SYR3_TETNG</name>
<feature type="chain" id="PRO_5004244459" evidence="6">
    <location>
        <begin position="22"/>
        <end position="286"/>
    </location>
</feature>
<dbReference type="InterPro" id="IPR015919">
    <property type="entry name" value="Cadherin-like_sf"/>
</dbReference>
<feature type="signal peptide" evidence="6">
    <location>
        <begin position="1"/>
        <end position="21"/>
    </location>
</feature>
<dbReference type="CDD" id="cd11304">
    <property type="entry name" value="Cadherin_repeat"/>
    <property type="match status" value="2"/>
</dbReference>
<evidence type="ECO:0000256" key="6">
    <source>
        <dbReference type="SAM" id="SignalP"/>
    </source>
</evidence>
<dbReference type="EMBL" id="CAAE01011974">
    <property type="protein sequence ID" value="CAF94219.1"/>
    <property type="molecule type" value="Genomic_DNA"/>
</dbReference>
<evidence type="ECO:0000256" key="1">
    <source>
        <dbReference type="ARBA" id="ARBA00004370"/>
    </source>
</evidence>
<keyword evidence="3 5" id="KW-0106">Calcium</keyword>
<dbReference type="GO" id="GO:0007156">
    <property type="term" value="P:homophilic cell adhesion via plasma membrane adhesion molecules"/>
    <property type="evidence" value="ECO:0007669"/>
    <property type="project" value="InterPro"/>
</dbReference>
<dbReference type="GO" id="GO:0034332">
    <property type="term" value="P:adherens junction organization"/>
    <property type="evidence" value="ECO:0007669"/>
    <property type="project" value="TreeGrafter"/>
</dbReference>
<dbReference type="GO" id="GO:0045296">
    <property type="term" value="F:cadherin binding"/>
    <property type="evidence" value="ECO:0007669"/>
    <property type="project" value="TreeGrafter"/>
</dbReference>
<proteinExistence type="predicted"/>
<dbReference type="GO" id="GO:0016339">
    <property type="term" value="P:calcium-dependent cell-cell adhesion via plasma membrane cell adhesion molecules"/>
    <property type="evidence" value="ECO:0007669"/>
    <property type="project" value="TreeGrafter"/>
</dbReference>
<keyword evidence="2" id="KW-0677">Repeat</keyword>
<evidence type="ECO:0000256" key="5">
    <source>
        <dbReference type="PROSITE-ProRule" id="PRU00043"/>
    </source>
</evidence>
<dbReference type="KEGG" id="tng:GSTEN00010202G001"/>
<evidence type="ECO:0000256" key="4">
    <source>
        <dbReference type="ARBA" id="ARBA00023136"/>
    </source>
</evidence>
<dbReference type="GO" id="GO:0044331">
    <property type="term" value="P:cell-cell adhesion mediated by cadherin"/>
    <property type="evidence" value="ECO:0007669"/>
    <property type="project" value="TreeGrafter"/>
</dbReference>
<dbReference type="Gene3D" id="2.60.40.60">
    <property type="entry name" value="Cadherins"/>
    <property type="match status" value="3"/>
</dbReference>
<gene>
    <name evidence="8" type="ORF">GSTENG00010202001</name>
</gene>
<dbReference type="PROSITE" id="PS00232">
    <property type="entry name" value="CADHERIN_1"/>
    <property type="match status" value="1"/>
</dbReference>
<feature type="domain" description="Cadherin" evidence="7">
    <location>
        <begin position="16"/>
        <end position="110"/>
    </location>
</feature>
<evidence type="ECO:0000259" key="7">
    <source>
        <dbReference type="PROSITE" id="PS50268"/>
    </source>
</evidence>
<dbReference type="OrthoDB" id="6491773at2759"/>
<sequence>MVLAMYNTLFCLLCFVSFTDANTSPTIDNFVYRVCEDTPKDSTAEGLFKISSSDGVISVASSIDREVTGDTVFLTVKATESKKDIHGVFANTTAQVQINIIDINDNKPEFYKCGDSCVKAAYFTGEVLEHSFGSISINMTVKDLDRVIAIDEEESTFRSNATVNITIKDINDNSPTFPKDSYKLSVPEHAPNGTVISNFTARDSENQTGSTELEITVTDINDQYPVINRDSYQVFVKEGAKCAVEIKIFTVDESYKVELEFTSSEQEVEEKLNEIIKFVTFGSLKI</sequence>
<dbReference type="SUPFAM" id="SSF49313">
    <property type="entry name" value="Cadherin-like"/>
    <property type="match status" value="2"/>
</dbReference>
<dbReference type="GO" id="GO:0005509">
    <property type="term" value="F:calcium ion binding"/>
    <property type="evidence" value="ECO:0007669"/>
    <property type="project" value="UniProtKB-UniRule"/>
</dbReference>
<keyword evidence="6" id="KW-0732">Signal</keyword>
<comment type="caution">
    <text evidence="8">The sequence shown here is derived from an EMBL/GenBank/DDBJ whole genome shotgun (WGS) entry which is preliminary data.</text>
</comment>
<dbReference type="InterPro" id="IPR002126">
    <property type="entry name" value="Cadherin-like_dom"/>
</dbReference>
<dbReference type="GO" id="GO:0008013">
    <property type="term" value="F:beta-catenin binding"/>
    <property type="evidence" value="ECO:0007669"/>
    <property type="project" value="TreeGrafter"/>
</dbReference>
<dbReference type="GO" id="GO:0005912">
    <property type="term" value="C:adherens junction"/>
    <property type="evidence" value="ECO:0007669"/>
    <property type="project" value="TreeGrafter"/>
</dbReference>
<dbReference type="GO" id="GO:0016342">
    <property type="term" value="C:catenin complex"/>
    <property type="evidence" value="ECO:0007669"/>
    <property type="project" value="TreeGrafter"/>
</dbReference>
<evidence type="ECO:0000256" key="2">
    <source>
        <dbReference type="ARBA" id="ARBA00022737"/>
    </source>
</evidence>
<evidence type="ECO:0000313" key="8">
    <source>
        <dbReference type="EMBL" id="CAF94219.1"/>
    </source>
</evidence>
<reference evidence="8" key="1">
    <citation type="journal article" date="2004" name="Nature">
        <title>Genome duplication in the teleost fish Tetraodon nigroviridis reveals the early vertebrate proto-karyotype.</title>
        <authorList>
            <person name="Jaillon O."/>
            <person name="Aury J.-M."/>
            <person name="Brunet F."/>
            <person name="Petit J.-L."/>
            <person name="Stange-Thomann N."/>
            <person name="Mauceli E."/>
            <person name="Bouneau L."/>
            <person name="Fischer C."/>
            <person name="Ozouf-Costaz C."/>
            <person name="Bernot A."/>
            <person name="Nicaud S."/>
            <person name="Jaffe D."/>
            <person name="Fisher S."/>
            <person name="Lutfalla G."/>
            <person name="Dossat C."/>
            <person name="Segurens B."/>
            <person name="Dasilva C."/>
            <person name="Salanoubat M."/>
            <person name="Levy M."/>
            <person name="Boudet N."/>
            <person name="Castellano S."/>
            <person name="Anthouard V."/>
            <person name="Jubin C."/>
            <person name="Castelli V."/>
            <person name="Katinka M."/>
            <person name="Vacherie B."/>
            <person name="Biemont C."/>
            <person name="Skalli Z."/>
            <person name="Cattolico L."/>
            <person name="Poulain J."/>
            <person name="De Berardinis V."/>
            <person name="Cruaud C."/>
            <person name="Duprat S."/>
            <person name="Brottier P."/>
            <person name="Coutanceau J.-P."/>
            <person name="Gouzy J."/>
            <person name="Parra G."/>
            <person name="Lardier G."/>
            <person name="Chapple C."/>
            <person name="McKernan K.J."/>
            <person name="McEwan P."/>
            <person name="Bosak S."/>
            <person name="Kellis M."/>
            <person name="Volff J.-N."/>
            <person name="Guigo R."/>
            <person name="Zody M.C."/>
            <person name="Mesirov J."/>
            <person name="Lindblad-Toh K."/>
            <person name="Birren B."/>
            <person name="Nusbaum C."/>
            <person name="Kahn D."/>
            <person name="Robinson-Rechavi M."/>
            <person name="Laudet V."/>
            <person name="Schachter V."/>
            <person name="Quetier F."/>
            <person name="Saurin W."/>
            <person name="Scarpelli C."/>
            <person name="Wincker P."/>
            <person name="Lander E.S."/>
            <person name="Weissenbach J."/>
            <person name="Roest Crollius H."/>
        </authorList>
    </citation>
    <scope>NUCLEOTIDE SEQUENCE [LARGE SCALE GENOMIC DNA]</scope>
</reference>
<dbReference type="SMART" id="SM00112">
    <property type="entry name" value="CA"/>
    <property type="match status" value="1"/>
</dbReference>
<dbReference type="PROSITE" id="PS50268">
    <property type="entry name" value="CADHERIN_2"/>
    <property type="match status" value="2"/>
</dbReference>
<comment type="subcellular location">
    <subcellularLocation>
        <location evidence="1">Membrane</location>
    </subcellularLocation>
</comment>
<protein>
    <submittedName>
        <fullName evidence="8">(spotted green pufferfish) hypothetical protein</fullName>
    </submittedName>
</protein>
<reference evidence="8" key="2">
    <citation type="submission" date="2004-02" db="EMBL/GenBank/DDBJ databases">
        <authorList>
            <consortium name="Genoscope"/>
            <consortium name="Whitehead Institute Centre for Genome Research"/>
        </authorList>
    </citation>
    <scope>NUCLEOTIDE SEQUENCE</scope>
</reference>
<feature type="domain" description="Cadherin" evidence="7">
    <location>
        <begin position="147"/>
        <end position="177"/>
    </location>
</feature>
<evidence type="ECO:0000256" key="3">
    <source>
        <dbReference type="ARBA" id="ARBA00022837"/>
    </source>
</evidence>
<dbReference type="InterPro" id="IPR020894">
    <property type="entry name" value="Cadherin_CS"/>
</dbReference>
<dbReference type="AlphaFoldDB" id="Q4SYR3"/>
<dbReference type="GO" id="GO:0000902">
    <property type="term" value="P:cell morphogenesis"/>
    <property type="evidence" value="ECO:0007669"/>
    <property type="project" value="TreeGrafter"/>
</dbReference>
<dbReference type="GO" id="GO:0007043">
    <property type="term" value="P:cell-cell junction assembly"/>
    <property type="evidence" value="ECO:0007669"/>
    <property type="project" value="TreeGrafter"/>
</dbReference>
<dbReference type="PANTHER" id="PTHR24027">
    <property type="entry name" value="CADHERIN-23"/>
    <property type="match status" value="1"/>
</dbReference>
<dbReference type="PRINTS" id="PR00205">
    <property type="entry name" value="CADHERIN"/>
</dbReference>
<dbReference type="PANTHER" id="PTHR24027:SF411">
    <property type="entry name" value="CADHERIN DOMAIN-CONTAINING PROTEIN"/>
    <property type="match status" value="1"/>
</dbReference>
<keyword evidence="4" id="KW-0472">Membrane</keyword>
<dbReference type="GO" id="GO:0016477">
    <property type="term" value="P:cell migration"/>
    <property type="evidence" value="ECO:0007669"/>
    <property type="project" value="TreeGrafter"/>
</dbReference>
<organism evidence="8">
    <name type="scientific">Tetraodon nigroviridis</name>
    <name type="common">Spotted green pufferfish</name>
    <name type="synonym">Chelonodon nigroviridis</name>
    <dbReference type="NCBI Taxonomy" id="99883"/>
    <lineage>
        <taxon>Eukaryota</taxon>
        <taxon>Metazoa</taxon>
        <taxon>Chordata</taxon>
        <taxon>Craniata</taxon>
        <taxon>Vertebrata</taxon>
        <taxon>Euteleostomi</taxon>
        <taxon>Actinopterygii</taxon>
        <taxon>Neopterygii</taxon>
        <taxon>Teleostei</taxon>
        <taxon>Neoteleostei</taxon>
        <taxon>Acanthomorphata</taxon>
        <taxon>Eupercaria</taxon>
        <taxon>Tetraodontiformes</taxon>
        <taxon>Tetradontoidea</taxon>
        <taxon>Tetraodontidae</taxon>
        <taxon>Tetraodon</taxon>
    </lineage>
</organism>